<keyword evidence="3" id="KW-1185">Reference proteome</keyword>
<sequence length="88" mass="9612">MEYPCLPSADRPVSNSAQISGPAFVTLPSLEEQSEHGDEVSDNSDSDFVIEDDSVHKGFNQQELSDLTRDLGLSKKASELLASRLCKK</sequence>
<reference evidence="2 3" key="1">
    <citation type="journal article" date="2022" name="Allergy">
        <title>Genome assembly and annotation of Periplaneta americana reveal a comprehensive cockroach allergen profile.</title>
        <authorList>
            <person name="Wang L."/>
            <person name="Xiong Q."/>
            <person name="Saelim N."/>
            <person name="Wang L."/>
            <person name="Nong W."/>
            <person name="Wan A.T."/>
            <person name="Shi M."/>
            <person name="Liu X."/>
            <person name="Cao Q."/>
            <person name="Hui J.H.L."/>
            <person name="Sookrung N."/>
            <person name="Leung T.F."/>
            <person name="Tungtrongchitr A."/>
            <person name="Tsui S.K.W."/>
        </authorList>
    </citation>
    <scope>NUCLEOTIDE SEQUENCE [LARGE SCALE GENOMIC DNA]</scope>
    <source>
        <strain evidence="2">PWHHKU_190912</strain>
    </source>
</reference>
<accession>A0ABQ8T310</accession>
<evidence type="ECO:0000313" key="2">
    <source>
        <dbReference type="EMBL" id="KAJ4440863.1"/>
    </source>
</evidence>
<protein>
    <submittedName>
        <fullName evidence="2">Uncharacterized protein</fullName>
    </submittedName>
</protein>
<dbReference type="Proteomes" id="UP001148838">
    <property type="component" value="Unassembled WGS sequence"/>
</dbReference>
<comment type="caution">
    <text evidence="2">The sequence shown here is derived from an EMBL/GenBank/DDBJ whole genome shotgun (WGS) entry which is preliminary data.</text>
</comment>
<organism evidence="2 3">
    <name type="scientific">Periplaneta americana</name>
    <name type="common">American cockroach</name>
    <name type="synonym">Blatta americana</name>
    <dbReference type="NCBI Taxonomy" id="6978"/>
    <lineage>
        <taxon>Eukaryota</taxon>
        <taxon>Metazoa</taxon>
        <taxon>Ecdysozoa</taxon>
        <taxon>Arthropoda</taxon>
        <taxon>Hexapoda</taxon>
        <taxon>Insecta</taxon>
        <taxon>Pterygota</taxon>
        <taxon>Neoptera</taxon>
        <taxon>Polyneoptera</taxon>
        <taxon>Dictyoptera</taxon>
        <taxon>Blattodea</taxon>
        <taxon>Blattoidea</taxon>
        <taxon>Blattidae</taxon>
        <taxon>Blattinae</taxon>
        <taxon>Periplaneta</taxon>
    </lineage>
</organism>
<dbReference type="EMBL" id="JAJSOF020000015">
    <property type="protein sequence ID" value="KAJ4440863.1"/>
    <property type="molecule type" value="Genomic_DNA"/>
</dbReference>
<evidence type="ECO:0000313" key="3">
    <source>
        <dbReference type="Proteomes" id="UP001148838"/>
    </source>
</evidence>
<evidence type="ECO:0000256" key="1">
    <source>
        <dbReference type="SAM" id="MobiDB-lite"/>
    </source>
</evidence>
<feature type="region of interest" description="Disordered" evidence="1">
    <location>
        <begin position="1"/>
        <end position="20"/>
    </location>
</feature>
<proteinExistence type="predicted"/>
<name>A0ABQ8T310_PERAM</name>
<gene>
    <name evidence="2" type="ORF">ANN_10710</name>
</gene>